<dbReference type="InterPro" id="IPR014880">
    <property type="entry name" value="SoxZ_dom"/>
</dbReference>
<dbReference type="SUPFAM" id="SSF81296">
    <property type="entry name" value="E set domains"/>
    <property type="match status" value="1"/>
</dbReference>
<dbReference type="STRING" id="1121869.SAMN03084138_02846"/>
<evidence type="ECO:0000259" key="1">
    <source>
        <dbReference type="Pfam" id="PF08770"/>
    </source>
</evidence>
<accession>A0A1I5SD58</accession>
<dbReference type="InterPro" id="IPR014756">
    <property type="entry name" value="Ig_E-set"/>
</dbReference>
<reference evidence="3 4" key="1">
    <citation type="submission" date="2016-10" db="EMBL/GenBank/DDBJ databases">
        <authorList>
            <person name="de Groot N.N."/>
        </authorList>
    </citation>
    <scope>NUCLEOTIDE SEQUENCE [LARGE SCALE GENOMIC DNA]</scope>
    <source>
        <strain evidence="3 4">DSM 15893</strain>
    </source>
</reference>
<proteinExistence type="predicted"/>
<dbReference type="NCBIfam" id="TIGR04557">
    <property type="entry name" value="fuse_rel_SoxYZ"/>
    <property type="match status" value="1"/>
</dbReference>
<dbReference type="EMBL" id="FOWR01000021">
    <property type="protein sequence ID" value="SFP68632.1"/>
    <property type="molecule type" value="Genomic_DNA"/>
</dbReference>
<evidence type="ECO:0000313" key="3">
    <source>
        <dbReference type="EMBL" id="SFP68632.1"/>
    </source>
</evidence>
<dbReference type="InterPro" id="IPR030831">
    <property type="entry name" value="Fuse-rel_SoxYZ"/>
</dbReference>
<dbReference type="Proteomes" id="UP000182692">
    <property type="component" value="Unassembled WGS sequence"/>
</dbReference>
<protein>
    <submittedName>
        <fullName evidence="3">Sulfur-oxidizing protein SoxY</fullName>
    </submittedName>
</protein>
<organism evidence="3 4">
    <name type="scientific">Enterovibrio norvegicus DSM 15893</name>
    <dbReference type="NCBI Taxonomy" id="1121869"/>
    <lineage>
        <taxon>Bacteria</taxon>
        <taxon>Pseudomonadati</taxon>
        <taxon>Pseudomonadota</taxon>
        <taxon>Gammaproteobacteria</taxon>
        <taxon>Vibrionales</taxon>
        <taxon>Vibrionaceae</taxon>
        <taxon>Enterovibrio</taxon>
    </lineage>
</organism>
<gene>
    <name evidence="3" type="ORF">SAMN03084138_02846</name>
</gene>
<dbReference type="InterPro" id="IPR032711">
    <property type="entry name" value="SoxY"/>
</dbReference>
<name>A0A1I5SD58_9GAMM</name>
<sequence>MKSIIARQPNTSKQDLDFKYIAIAGLLALLPFTVNATAKSVEDSPNWYTIRDSLFPDTAIAQDALVTLETPVRAQDAAIVPLSIKVNVQQDDPNPIEKIFLVVDNNPSPIVGIFDMTPNSGIANLSTRVRVNAYSPVRVIARTADGSLHMAANFVKASGGCSAPAGADDMLARQRMGKMKLKDLGQDGSRALQLLISHPNYSGLQMDQLTRHWIPSDYVSDVNITLEGEPVLRFNGGISISENPTFTFHVDKGKKGKLKADVKDSTGRSFSSEWDI</sequence>
<dbReference type="InterPro" id="IPR038162">
    <property type="entry name" value="SoxY_sf"/>
</dbReference>
<dbReference type="Gene3D" id="2.60.40.2470">
    <property type="entry name" value="SoxY domain"/>
    <property type="match status" value="1"/>
</dbReference>
<dbReference type="Gene3D" id="2.60.40.10">
    <property type="entry name" value="Immunoglobulins"/>
    <property type="match status" value="1"/>
</dbReference>
<feature type="domain" description="Sulphur oxidation protein SoxZ" evidence="1">
    <location>
        <begin position="187"/>
        <end position="274"/>
    </location>
</feature>
<dbReference type="Pfam" id="PF08770">
    <property type="entry name" value="SoxZ"/>
    <property type="match status" value="1"/>
</dbReference>
<feature type="domain" description="Ig-like SoxY" evidence="2">
    <location>
        <begin position="54"/>
        <end position="161"/>
    </location>
</feature>
<dbReference type="RefSeq" id="WP_017013317.1">
    <property type="nucleotide sequence ID" value="NZ_FOWR01000021.1"/>
</dbReference>
<evidence type="ECO:0000259" key="2">
    <source>
        <dbReference type="Pfam" id="PF13501"/>
    </source>
</evidence>
<dbReference type="AlphaFoldDB" id="A0A1I5SD58"/>
<evidence type="ECO:0000313" key="4">
    <source>
        <dbReference type="Proteomes" id="UP000182692"/>
    </source>
</evidence>
<dbReference type="InterPro" id="IPR013783">
    <property type="entry name" value="Ig-like_fold"/>
</dbReference>
<dbReference type="OrthoDB" id="8538315at2"/>
<dbReference type="GeneID" id="35870596"/>
<dbReference type="Pfam" id="PF13501">
    <property type="entry name" value="SoxY"/>
    <property type="match status" value="1"/>
</dbReference>